<keyword evidence="18" id="KW-0539">Nucleus</keyword>
<dbReference type="Gene3D" id="3.40.1170.60">
    <property type="match status" value="1"/>
</dbReference>
<dbReference type="InterPro" id="IPR024728">
    <property type="entry name" value="PolY_HhH_motif"/>
</dbReference>
<dbReference type="Proteomes" id="UP000678393">
    <property type="component" value="Unassembled WGS sequence"/>
</dbReference>
<dbReference type="InterPro" id="IPR006642">
    <property type="entry name" value="Rad18_UBZ4"/>
</dbReference>
<keyword evidence="15" id="KW-0239">DNA-directed DNA polymerase</keyword>
<dbReference type="GO" id="GO:0003887">
    <property type="term" value="F:DNA-directed DNA polymerase activity"/>
    <property type="evidence" value="ECO:0007669"/>
    <property type="project" value="UniProtKB-KW"/>
</dbReference>
<evidence type="ECO:0000256" key="17">
    <source>
        <dbReference type="ARBA" id="ARBA00023204"/>
    </source>
</evidence>
<dbReference type="GO" id="GO:0006281">
    <property type="term" value="P:DNA repair"/>
    <property type="evidence" value="ECO:0007669"/>
    <property type="project" value="UniProtKB-KW"/>
</dbReference>
<evidence type="ECO:0000256" key="4">
    <source>
        <dbReference type="ARBA" id="ARBA00012417"/>
    </source>
</evidence>
<keyword evidence="8" id="KW-0548">Nucleotidyltransferase</keyword>
<dbReference type="InterPro" id="IPR036775">
    <property type="entry name" value="DNA_pol_Y-fam_lit_finger_sf"/>
</dbReference>
<evidence type="ECO:0000256" key="20">
    <source>
        <dbReference type="SAM" id="MobiDB-lite"/>
    </source>
</evidence>
<keyword evidence="10" id="KW-0479">Metal-binding</keyword>
<evidence type="ECO:0000259" key="21">
    <source>
        <dbReference type="PROSITE" id="PS50173"/>
    </source>
</evidence>
<evidence type="ECO:0000256" key="2">
    <source>
        <dbReference type="ARBA" id="ARBA00004123"/>
    </source>
</evidence>
<dbReference type="GO" id="GO:0008270">
    <property type="term" value="F:zinc ion binding"/>
    <property type="evidence" value="ECO:0007669"/>
    <property type="project" value="UniProtKB-KW"/>
</dbReference>
<dbReference type="Gene3D" id="1.10.150.810">
    <property type="match status" value="2"/>
</dbReference>
<evidence type="ECO:0000256" key="11">
    <source>
        <dbReference type="ARBA" id="ARBA00022763"/>
    </source>
</evidence>
<evidence type="ECO:0000256" key="16">
    <source>
        <dbReference type="ARBA" id="ARBA00023125"/>
    </source>
</evidence>
<dbReference type="InterPro" id="IPR001126">
    <property type="entry name" value="UmuC"/>
</dbReference>
<dbReference type="HAMAP" id="MF_01113">
    <property type="entry name" value="DNApol_IV"/>
    <property type="match status" value="1"/>
</dbReference>
<evidence type="ECO:0000256" key="13">
    <source>
        <dbReference type="ARBA" id="ARBA00022833"/>
    </source>
</evidence>
<dbReference type="FunFam" id="3.30.1490.100:FF:000004">
    <property type="entry name" value="DNA polymerase IV"/>
    <property type="match status" value="1"/>
</dbReference>
<dbReference type="InterPro" id="IPR043128">
    <property type="entry name" value="Rev_trsase/Diguanyl_cyclase"/>
</dbReference>
<dbReference type="Gene3D" id="3.30.160.60">
    <property type="entry name" value="Classic Zinc Finger"/>
    <property type="match status" value="1"/>
</dbReference>
<comment type="cofactor">
    <cofactor evidence="1">
        <name>Mg(2+)</name>
        <dbReference type="ChEBI" id="CHEBI:18420"/>
    </cofactor>
</comment>
<keyword evidence="14" id="KW-0460">Magnesium</keyword>
<evidence type="ECO:0000256" key="19">
    <source>
        <dbReference type="ARBA" id="ARBA00049244"/>
    </source>
</evidence>
<dbReference type="InterPro" id="IPR043502">
    <property type="entry name" value="DNA/RNA_pol_sf"/>
</dbReference>
<comment type="catalytic activity">
    <reaction evidence="19">
        <text>DNA(n) + a 2'-deoxyribonucleoside 5'-triphosphate = DNA(n+1) + diphosphate</text>
        <dbReference type="Rhea" id="RHEA:22508"/>
        <dbReference type="Rhea" id="RHEA-COMP:17339"/>
        <dbReference type="Rhea" id="RHEA-COMP:17340"/>
        <dbReference type="ChEBI" id="CHEBI:33019"/>
        <dbReference type="ChEBI" id="CHEBI:61560"/>
        <dbReference type="ChEBI" id="CHEBI:173112"/>
        <dbReference type="EC" id="2.7.7.7"/>
    </reaction>
</comment>
<dbReference type="Pfam" id="PF11798">
    <property type="entry name" value="IMS_HHH"/>
    <property type="match status" value="1"/>
</dbReference>
<evidence type="ECO:0000256" key="5">
    <source>
        <dbReference type="ARBA" id="ARBA00016178"/>
    </source>
</evidence>
<evidence type="ECO:0000256" key="14">
    <source>
        <dbReference type="ARBA" id="ARBA00022842"/>
    </source>
</evidence>
<dbReference type="AlphaFoldDB" id="A0A8S3YWV2"/>
<dbReference type="InterPro" id="IPR050116">
    <property type="entry name" value="DNA_polymerase-Y"/>
</dbReference>
<gene>
    <name evidence="22" type="ORF">CUNI_LOCUS5673</name>
</gene>
<keyword evidence="9" id="KW-0235">DNA replication</keyword>
<evidence type="ECO:0000313" key="23">
    <source>
        <dbReference type="Proteomes" id="UP000678393"/>
    </source>
</evidence>
<dbReference type="GO" id="GO:0003684">
    <property type="term" value="F:damaged DNA binding"/>
    <property type="evidence" value="ECO:0007669"/>
    <property type="project" value="InterPro"/>
</dbReference>
<evidence type="ECO:0000256" key="9">
    <source>
        <dbReference type="ARBA" id="ARBA00022705"/>
    </source>
</evidence>
<dbReference type="FunFam" id="3.40.1170.60:FF:000002">
    <property type="entry name" value="Polymerase (DNA directed) kappa"/>
    <property type="match status" value="1"/>
</dbReference>
<evidence type="ECO:0000256" key="8">
    <source>
        <dbReference type="ARBA" id="ARBA00022695"/>
    </source>
</evidence>
<protein>
    <recommendedName>
        <fullName evidence="5">DNA polymerase kappa</fullName>
        <ecNumber evidence="4">2.7.7.7</ecNumber>
    </recommendedName>
</protein>
<dbReference type="GO" id="GO:0006260">
    <property type="term" value="P:DNA replication"/>
    <property type="evidence" value="ECO:0007669"/>
    <property type="project" value="UniProtKB-KW"/>
</dbReference>
<feature type="region of interest" description="Disordered" evidence="20">
    <location>
        <begin position="878"/>
        <end position="900"/>
    </location>
</feature>
<evidence type="ECO:0000256" key="10">
    <source>
        <dbReference type="ARBA" id="ARBA00022723"/>
    </source>
</evidence>
<dbReference type="PROSITE" id="PS50173">
    <property type="entry name" value="UMUC"/>
    <property type="match status" value="1"/>
</dbReference>
<dbReference type="OrthoDB" id="1747274at2759"/>
<keyword evidence="13" id="KW-0862">Zinc</keyword>
<dbReference type="FunFam" id="1.10.150.810:FF:000001">
    <property type="entry name" value="DNA polymerase kappa"/>
    <property type="match status" value="1"/>
</dbReference>
<dbReference type="SUPFAM" id="SSF56672">
    <property type="entry name" value="DNA/RNA polymerases"/>
    <property type="match status" value="1"/>
</dbReference>
<dbReference type="EC" id="2.7.7.7" evidence="4"/>
<dbReference type="Gene3D" id="3.30.1490.100">
    <property type="entry name" value="DNA polymerase, Y-family, little finger domain"/>
    <property type="match status" value="1"/>
</dbReference>
<dbReference type="Gene3D" id="3.30.70.270">
    <property type="match status" value="1"/>
</dbReference>
<feature type="region of interest" description="Disordered" evidence="20">
    <location>
        <begin position="800"/>
        <end position="840"/>
    </location>
</feature>
<evidence type="ECO:0000256" key="18">
    <source>
        <dbReference type="ARBA" id="ARBA00023242"/>
    </source>
</evidence>
<dbReference type="Pfam" id="PF00817">
    <property type="entry name" value="IMS"/>
    <property type="match status" value="1"/>
</dbReference>
<dbReference type="PANTHER" id="PTHR11076">
    <property type="entry name" value="DNA REPAIR POLYMERASE UMUC / TRANSFERASE FAMILY MEMBER"/>
    <property type="match status" value="1"/>
</dbReference>
<sequence length="914" mass="100374">MEPSGPVALSPLGGSDDLVASNRPIDGQLAGSAGADVSGSSHGRIGAGTISCSTLVSSMSLNDNKAGMEGLDKERINKIIYEASKGSKFYENERRKEATLNLRIQQQQSLAASITAAQLQFGFRQADQLLRDLEDRRDLSHTIVHVDMDAFYAAVEMRDDPSLRDKPMAVGSMSMLSTSNYLARRFGIRAAMPGFIARKLCPELVIVPLNFDKYIAVSETVKEILALYDPNFSAMSLDEAYLDLTEHLRERIQAPVSSRMFLLRTKDCSTACRCDLNMVLRPLLLQEVDLSQMQAAESEIDVNQLFSHCIETEHLKTCSVCGRPFPSFTLKVYGVSAKDAVLEMRNRIEQRTHLTASAGIAANTMLAKICSDKNKPNGQFQIEPIREHVQQFISALPVRKIPGIGKVTEKLLEALGVITCQDLHTQRAVLYRVFSPTSFHHFMNIALGIGSSVIERDAERKSISTEHTFGELAQPKDLLNKCQELCQLLSRDLKKDRFVGKTVTLKIKTVSFEVKTRAHTLSHYSSDEKAIFTAARHLLEIEIENVQPECLCLRLMGVRMSKLVSETNCSSSVASFFEKQRRNNSTGKNVACLSGKDTEDESRDVTAAASYLSSSVAALRDSCFPQQDYGGDDDDDTDFQECIDNIKVAEMPHENRARTGSKAVNNRATQPHQLSHDMEKQDTIVHFLCSKLNCPRLGESNCTCDQCMVRRSHATGSLGDINSENTAPSGNSSVCQASVIVCSVSRPSVDIDSVNKTSKGCVNSTLNLTQTVSKSSLSGVSDLNAALRCSDLSAVRSQISSANSSGQHNQLPASSSSCPGGGQRSQALGSQTPESSHSSGMIHCPVCGQQKYQWPLDQLNVHIDLCLSRSTVREILTDQQEDQQGPVPRKRTAQVTKSDKRVKTQHTLLSFFKP</sequence>
<evidence type="ECO:0000256" key="12">
    <source>
        <dbReference type="ARBA" id="ARBA00022771"/>
    </source>
</evidence>
<dbReference type="FunFam" id="1.10.150.810:FF:000003">
    <property type="entry name" value="DNA polymerase kappa subunit"/>
    <property type="match status" value="1"/>
</dbReference>
<evidence type="ECO:0000313" key="22">
    <source>
        <dbReference type="EMBL" id="CAG5120115.1"/>
    </source>
</evidence>
<dbReference type="InterPro" id="IPR022880">
    <property type="entry name" value="DNApol_IV"/>
</dbReference>
<feature type="compositionally biased region" description="Polar residues" evidence="20">
    <location>
        <begin position="800"/>
        <end position="839"/>
    </location>
</feature>
<keyword evidence="6" id="KW-0515">Mutator protein</keyword>
<keyword evidence="12" id="KW-0863">Zinc-finger</keyword>
<keyword evidence="16" id="KW-0238">DNA-binding</keyword>
<dbReference type="PANTHER" id="PTHR11076:SF33">
    <property type="entry name" value="DNA POLYMERASE KAPPA"/>
    <property type="match status" value="1"/>
</dbReference>
<keyword evidence="23" id="KW-1185">Reference proteome</keyword>
<evidence type="ECO:0000256" key="1">
    <source>
        <dbReference type="ARBA" id="ARBA00001946"/>
    </source>
</evidence>
<name>A0A8S3YWV2_9EUPU</name>
<evidence type="ECO:0000256" key="7">
    <source>
        <dbReference type="ARBA" id="ARBA00022679"/>
    </source>
</evidence>
<evidence type="ECO:0000256" key="3">
    <source>
        <dbReference type="ARBA" id="ARBA00010945"/>
    </source>
</evidence>
<comment type="similarity">
    <text evidence="3">Belongs to the DNA polymerase type-Y family.</text>
</comment>
<reference evidence="22" key="1">
    <citation type="submission" date="2021-04" db="EMBL/GenBank/DDBJ databases">
        <authorList>
            <consortium name="Molecular Ecology Group"/>
        </authorList>
    </citation>
    <scope>NUCLEOTIDE SEQUENCE</scope>
</reference>
<keyword evidence="11" id="KW-0227">DNA damage</keyword>
<organism evidence="22 23">
    <name type="scientific">Candidula unifasciata</name>
    <dbReference type="NCBI Taxonomy" id="100452"/>
    <lineage>
        <taxon>Eukaryota</taxon>
        <taxon>Metazoa</taxon>
        <taxon>Spiralia</taxon>
        <taxon>Lophotrochozoa</taxon>
        <taxon>Mollusca</taxon>
        <taxon>Gastropoda</taxon>
        <taxon>Heterobranchia</taxon>
        <taxon>Euthyneura</taxon>
        <taxon>Panpulmonata</taxon>
        <taxon>Eupulmonata</taxon>
        <taxon>Stylommatophora</taxon>
        <taxon>Helicina</taxon>
        <taxon>Helicoidea</taxon>
        <taxon>Geomitridae</taxon>
        <taxon>Candidula</taxon>
    </lineage>
</organism>
<proteinExistence type="inferred from homology"/>
<evidence type="ECO:0000256" key="15">
    <source>
        <dbReference type="ARBA" id="ARBA00022932"/>
    </source>
</evidence>
<dbReference type="SUPFAM" id="SSF100879">
    <property type="entry name" value="Lesion bypass DNA polymerase (Y-family), little finger domain"/>
    <property type="match status" value="1"/>
</dbReference>
<dbReference type="Pfam" id="PF11799">
    <property type="entry name" value="IMS_C"/>
    <property type="match status" value="1"/>
</dbReference>
<dbReference type="SMART" id="SM00734">
    <property type="entry name" value="ZnF_Rad18"/>
    <property type="match status" value="1"/>
</dbReference>
<comment type="subcellular location">
    <subcellularLocation>
        <location evidence="2">Nucleus</location>
    </subcellularLocation>
</comment>
<dbReference type="InterPro" id="IPR017961">
    <property type="entry name" value="DNA_pol_Y-fam_little_finger"/>
</dbReference>
<comment type="caution">
    <text evidence="22">The sequence shown here is derived from an EMBL/GenBank/DDBJ whole genome shotgun (WGS) entry which is preliminary data.</text>
</comment>
<evidence type="ECO:0000256" key="6">
    <source>
        <dbReference type="ARBA" id="ARBA00022457"/>
    </source>
</evidence>
<dbReference type="GO" id="GO:0005634">
    <property type="term" value="C:nucleus"/>
    <property type="evidence" value="ECO:0007669"/>
    <property type="project" value="UniProtKB-SubCell"/>
</dbReference>
<dbReference type="PIRSF" id="PIRSF036603">
    <property type="entry name" value="DPol_eta"/>
    <property type="match status" value="1"/>
</dbReference>
<keyword evidence="7" id="KW-0808">Transferase</keyword>
<accession>A0A8S3YWV2</accession>
<dbReference type="CDD" id="cd03586">
    <property type="entry name" value="PolY_Pol_IV_kappa"/>
    <property type="match status" value="1"/>
</dbReference>
<dbReference type="GO" id="GO:0042276">
    <property type="term" value="P:error-prone translesion synthesis"/>
    <property type="evidence" value="ECO:0007669"/>
    <property type="project" value="TreeGrafter"/>
</dbReference>
<dbReference type="EMBL" id="CAJHNH020000835">
    <property type="protein sequence ID" value="CAG5120115.1"/>
    <property type="molecule type" value="Genomic_DNA"/>
</dbReference>
<feature type="domain" description="UmuC" evidence="21">
    <location>
        <begin position="143"/>
        <end position="405"/>
    </location>
</feature>
<keyword evidence="17" id="KW-0234">DNA repair</keyword>